<dbReference type="PANTHER" id="PTHR39327">
    <property type="match status" value="1"/>
</dbReference>
<evidence type="ECO:0000313" key="3">
    <source>
        <dbReference type="Proteomes" id="UP000515317"/>
    </source>
</evidence>
<dbReference type="Pfam" id="PF06035">
    <property type="entry name" value="Peptidase_C93"/>
    <property type="match status" value="1"/>
</dbReference>
<dbReference type="RefSeq" id="WP_222875549.1">
    <property type="nucleotide sequence ID" value="NZ_AP023361.1"/>
</dbReference>
<sequence length="206" mass="22601">MSRLHALFFALAAAVFATCAQAGTVADDDASPAGIQRFLADGDYTLAPMAWLRFCLKHPAQCRAEGASEVVLTDVSRAELEAVNRGVNGRIRQKADVPSKDSWDIDVTAGDCDDYAVQKRKELIALGWPPRALSLGMAYAKGVPHLVLTVRTEKGDLVLDNLRSEVVVASKTGYRWLKRQSAENPLYWTVIVPGRPKYTQTAEARR</sequence>
<protein>
    <recommendedName>
        <fullName evidence="4">Transglutaminase-like cysteine peptidase</fullName>
    </recommendedName>
</protein>
<accession>A0A6S6QKU2</accession>
<dbReference type="AlphaFoldDB" id="A0A6S6QKU2"/>
<dbReference type="Proteomes" id="UP000515317">
    <property type="component" value="Chromosome"/>
</dbReference>
<organism evidence="2 3">
    <name type="scientific">Terrihabitans soli</name>
    <dbReference type="NCBI Taxonomy" id="708113"/>
    <lineage>
        <taxon>Bacteria</taxon>
        <taxon>Pseudomonadati</taxon>
        <taxon>Pseudomonadota</taxon>
        <taxon>Alphaproteobacteria</taxon>
        <taxon>Hyphomicrobiales</taxon>
        <taxon>Terrihabitans</taxon>
    </lineage>
</organism>
<keyword evidence="3" id="KW-1185">Reference proteome</keyword>
<proteinExistence type="predicted"/>
<reference evidence="2 3" key="1">
    <citation type="submission" date="2020-08" db="EMBL/GenBank/DDBJ databases">
        <title>Genome sequence of Rhizobiales bacterium strain IZ6.</title>
        <authorList>
            <person name="Nakai R."/>
            <person name="Naganuma T."/>
        </authorList>
    </citation>
    <scope>NUCLEOTIDE SEQUENCE [LARGE SCALE GENOMIC DNA]</scope>
    <source>
        <strain evidence="2 3">IZ6</strain>
    </source>
</reference>
<dbReference type="KEGG" id="tso:IZ6_26680"/>
<evidence type="ECO:0008006" key="4">
    <source>
        <dbReference type="Google" id="ProtNLM"/>
    </source>
</evidence>
<evidence type="ECO:0000256" key="1">
    <source>
        <dbReference type="SAM" id="SignalP"/>
    </source>
</evidence>
<name>A0A6S6QKU2_9HYPH</name>
<dbReference type="EMBL" id="AP023361">
    <property type="protein sequence ID" value="BCJ91933.1"/>
    <property type="molecule type" value="Genomic_DNA"/>
</dbReference>
<dbReference type="InterPro" id="IPR010319">
    <property type="entry name" value="Transglutaminase-like_Cys_pept"/>
</dbReference>
<evidence type="ECO:0000313" key="2">
    <source>
        <dbReference type="EMBL" id="BCJ91933.1"/>
    </source>
</evidence>
<keyword evidence="1" id="KW-0732">Signal</keyword>
<feature type="chain" id="PRO_5027996903" description="Transglutaminase-like cysteine peptidase" evidence="1">
    <location>
        <begin position="23"/>
        <end position="206"/>
    </location>
</feature>
<dbReference type="PANTHER" id="PTHR39327:SF1">
    <property type="entry name" value="BLR5470 PROTEIN"/>
    <property type="match status" value="1"/>
</dbReference>
<gene>
    <name evidence="2" type="ORF">IZ6_26680</name>
</gene>
<feature type="signal peptide" evidence="1">
    <location>
        <begin position="1"/>
        <end position="22"/>
    </location>
</feature>
<dbReference type="Gene3D" id="3.10.620.30">
    <property type="match status" value="1"/>
</dbReference>